<name>A0A0A9GIJ7_ARUDO</name>
<sequence length="51" mass="5598">MSSNVTPVSVAGITDSLIRFSYSLSLVTCFESSFVSNVSFPRLLSWKILNP</sequence>
<reference evidence="1" key="1">
    <citation type="submission" date="2014-09" db="EMBL/GenBank/DDBJ databases">
        <authorList>
            <person name="Magalhaes I.L.F."/>
            <person name="Oliveira U."/>
            <person name="Santos F.R."/>
            <person name="Vidigal T.H.D.A."/>
            <person name="Brescovit A.D."/>
            <person name="Santos A.J."/>
        </authorList>
    </citation>
    <scope>NUCLEOTIDE SEQUENCE</scope>
    <source>
        <tissue evidence="1">Shoot tissue taken approximately 20 cm above the soil surface</tissue>
    </source>
</reference>
<proteinExistence type="predicted"/>
<accession>A0A0A9GIJ7</accession>
<dbReference type="EMBL" id="GBRH01174662">
    <property type="protein sequence ID" value="JAE23234.1"/>
    <property type="molecule type" value="Transcribed_RNA"/>
</dbReference>
<dbReference type="AlphaFoldDB" id="A0A0A9GIJ7"/>
<evidence type="ECO:0000313" key="1">
    <source>
        <dbReference type="EMBL" id="JAE23234.1"/>
    </source>
</evidence>
<reference evidence="1" key="2">
    <citation type="journal article" date="2015" name="Data Brief">
        <title>Shoot transcriptome of the giant reed, Arundo donax.</title>
        <authorList>
            <person name="Barrero R.A."/>
            <person name="Guerrero F.D."/>
            <person name="Moolhuijzen P."/>
            <person name="Goolsby J.A."/>
            <person name="Tidwell J."/>
            <person name="Bellgard S.E."/>
            <person name="Bellgard M.I."/>
        </authorList>
    </citation>
    <scope>NUCLEOTIDE SEQUENCE</scope>
    <source>
        <tissue evidence="1">Shoot tissue taken approximately 20 cm above the soil surface</tissue>
    </source>
</reference>
<protein>
    <submittedName>
        <fullName evidence="1">Uncharacterized protein</fullName>
    </submittedName>
</protein>
<organism evidence="1">
    <name type="scientific">Arundo donax</name>
    <name type="common">Giant reed</name>
    <name type="synonym">Donax arundinaceus</name>
    <dbReference type="NCBI Taxonomy" id="35708"/>
    <lineage>
        <taxon>Eukaryota</taxon>
        <taxon>Viridiplantae</taxon>
        <taxon>Streptophyta</taxon>
        <taxon>Embryophyta</taxon>
        <taxon>Tracheophyta</taxon>
        <taxon>Spermatophyta</taxon>
        <taxon>Magnoliopsida</taxon>
        <taxon>Liliopsida</taxon>
        <taxon>Poales</taxon>
        <taxon>Poaceae</taxon>
        <taxon>PACMAD clade</taxon>
        <taxon>Arundinoideae</taxon>
        <taxon>Arundineae</taxon>
        <taxon>Arundo</taxon>
    </lineage>
</organism>